<dbReference type="InterPro" id="IPR016024">
    <property type="entry name" value="ARM-type_fold"/>
</dbReference>
<evidence type="ECO:0000259" key="7">
    <source>
        <dbReference type="SMART" id="SM00803"/>
    </source>
</evidence>
<evidence type="ECO:0000256" key="2">
    <source>
        <dbReference type="ARBA" id="ARBA00007688"/>
    </source>
</evidence>
<comment type="similarity">
    <text evidence="2">Belongs to the TAF6 family.</text>
</comment>
<organism evidence="8 9">
    <name type="scientific">Kockovaella imperatae</name>
    <dbReference type="NCBI Taxonomy" id="4999"/>
    <lineage>
        <taxon>Eukaryota</taxon>
        <taxon>Fungi</taxon>
        <taxon>Dikarya</taxon>
        <taxon>Basidiomycota</taxon>
        <taxon>Agaricomycotina</taxon>
        <taxon>Tremellomycetes</taxon>
        <taxon>Tremellales</taxon>
        <taxon>Cuniculitremaceae</taxon>
        <taxon>Kockovaella</taxon>
    </lineage>
</organism>
<feature type="non-terminal residue" evidence="8">
    <location>
        <position position="471"/>
    </location>
</feature>
<dbReference type="RefSeq" id="XP_021872037.1">
    <property type="nucleotide sequence ID" value="XM_022013056.1"/>
</dbReference>
<dbReference type="SUPFAM" id="SSF47113">
    <property type="entry name" value="Histone-fold"/>
    <property type="match status" value="1"/>
</dbReference>
<dbReference type="PANTHER" id="PTHR10221">
    <property type="entry name" value="TRANSCRIPTION INITIATION FACTOR TFIID SUBUNIT 6"/>
    <property type="match status" value="1"/>
</dbReference>
<dbReference type="PANTHER" id="PTHR10221:SF9">
    <property type="entry name" value="TRANSCRIPTION INITIATION FACTOR TFIID SUBUNIT 6"/>
    <property type="match status" value="1"/>
</dbReference>
<dbReference type="Gene3D" id="1.25.40.770">
    <property type="entry name" value="TAF6, C-terminal HEAT repeat domain"/>
    <property type="match status" value="1"/>
</dbReference>
<keyword evidence="3" id="KW-0805">Transcription regulation</keyword>
<dbReference type="InterPro" id="IPR011442">
    <property type="entry name" value="TAF6_C"/>
</dbReference>
<comment type="subcellular location">
    <subcellularLocation>
        <location evidence="1">Nucleus</location>
    </subcellularLocation>
</comment>
<dbReference type="GO" id="GO:0051123">
    <property type="term" value="P:RNA polymerase II preinitiation complex assembly"/>
    <property type="evidence" value="ECO:0007669"/>
    <property type="project" value="TreeGrafter"/>
</dbReference>
<dbReference type="CDD" id="cd22931">
    <property type="entry name" value="HFD_TAF6"/>
    <property type="match status" value="1"/>
</dbReference>
<name>A0A1Y1UJ14_9TREE</name>
<dbReference type="GO" id="GO:0005669">
    <property type="term" value="C:transcription factor TFIID complex"/>
    <property type="evidence" value="ECO:0007669"/>
    <property type="project" value="InterPro"/>
</dbReference>
<dbReference type="SUPFAM" id="SSF48371">
    <property type="entry name" value="ARM repeat"/>
    <property type="match status" value="1"/>
</dbReference>
<dbReference type="InterPro" id="IPR046344">
    <property type="entry name" value="TAF6_C_sf"/>
</dbReference>
<sequence>MPAPKVMGIYPADSVSEVAQSLPLDPVTSGAAETLAGDVEYRIHLILQEAKKFMVHGKRSTLLPEDVEHAMEALNVEPVLIPPRPLPQRSFAPITVPTAPGITTTLYHVPDDEIDFATYLKEPLPSGLANSAGVKWKAHWLAVEGVQPAIPENPPPSSKAGPSHPLPSTGNAALKSSAKSQLPEELQLYFTRLTTALVPPAPGAPDQAPGLDDSERHRTAALASISSDAAVNGILVYLIKWMVESINKCLLSHPSVLSALLDAVSGILDNRAIFVEPYLHQVLAPIMSVLLTVPLSSQSSSSLTNNPSYELRCKAASILQKIVTVYGSRYPGLVPRITSTLLKTLNLPPFPSPLGGGVPPSGRYEGAILGISALGPSAIRQSLLNDPNVLQRIDGLCSSLYPAQEARKSTKAVPLSKATVVALSRMVGSKPEGWVGTVDLDQADSQFGPNLVRAMEKDSWLLSELLRMREE</sequence>
<dbReference type="InParanoid" id="A0A1Y1UJ14"/>
<dbReference type="EMBL" id="NBSH01000005">
    <property type="protein sequence ID" value="ORX38050.1"/>
    <property type="molecule type" value="Genomic_DNA"/>
</dbReference>
<dbReference type="InterPro" id="IPR009072">
    <property type="entry name" value="Histone-fold"/>
</dbReference>
<dbReference type="GeneID" id="33554864"/>
<dbReference type="Proteomes" id="UP000193218">
    <property type="component" value="Unassembled WGS sequence"/>
</dbReference>
<evidence type="ECO:0000256" key="6">
    <source>
        <dbReference type="SAM" id="MobiDB-lite"/>
    </source>
</evidence>
<dbReference type="GO" id="GO:0000124">
    <property type="term" value="C:SAGA complex"/>
    <property type="evidence" value="ECO:0007669"/>
    <property type="project" value="InterPro"/>
</dbReference>
<dbReference type="Pfam" id="PF07571">
    <property type="entry name" value="TAF6_C"/>
    <property type="match status" value="1"/>
</dbReference>
<dbReference type="Gene3D" id="1.10.20.10">
    <property type="entry name" value="Histone, subunit A"/>
    <property type="match status" value="1"/>
</dbReference>
<evidence type="ECO:0000256" key="1">
    <source>
        <dbReference type="ARBA" id="ARBA00004123"/>
    </source>
</evidence>
<proteinExistence type="inferred from homology"/>
<evidence type="ECO:0000256" key="5">
    <source>
        <dbReference type="ARBA" id="ARBA00023242"/>
    </source>
</evidence>
<reference evidence="8 9" key="1">
    <citation type="submission" date="2017-03" db="EMBL/GenBank/DDBJ databases">
        <title>Widespread Adenine N6-methylation of Active Genes in Fungi.</title>
        <authorList>
            <consortium name="DOE Joint Genome Institute"/>
            <person name="Mondo S.J."/>
            <person name="Dannebaum R.O."/>
            <person name="Kuo R.C."/>
            <person name="Louie K.B."/>
            <person name="Bewick A.J."/>
            <person name="Labutti K."/>
            <person name="Haridas S."/>
            <person name="Kuo A."/>
            <person name="Salamov A."/>
            <person name="Ahrendt S.R."/>
            <person name="Lau R."/>
            <person name="Bowen B.P."/>
            <person name="Lipzen A."/>
            <person name="Sullivan W."/>
            <person name="Andreopoulos W.B."/>
            <person name="Clum A."/>
            <person name="Lindquist E."/>
            <person name="Daum C."/>
            <person name="Northen T.R."/>
            <person name="Ramamoorthy G."/>
            <person name="Schmitz R.J."/>
            <person name="Gryganskyi A."/>
            <person name="Culley D."/>
            <person name="Magnuson J."/>
            <person name="James T.Y."/>
            <person name="O'Malley M.A."/>
            <person name="Stajich J.E."/>
            <person name="Spatafora J.W."/>
            <person name="Visel A."/>
            <person name="Grigoriev I.V."/>
        </authorList>
    </citation>
    <scope>NUCLEOTIDE SEQUENCE [LARGE SCALE GENOMIC DNA]</scope>
    <source>
        <strain evidence="8 9">NRRL Y-17943</strain>
    </source>
</reference>
<evidence type="ECO:0000256" key="3">
    <source>
        <dbReference type="ARBA" id="ARBA00023015"/>
    </source>
</evidence>
<keyword evidence="4" id="KW-0804">Transcription</keyword>
<dbReference type="OrthoDB" id="361039at2759"/>
<dbReference type="InterPro" id="IPR037796">
    <property type="entry name" value="TAF6"/>
</dbReference>
<dbReference type="GO" id="GO:0046982">
    <property type="term" value="F:protein heterodimerization activity"/>
    <property type="evidence" value="ECO:0007669"/>
    <property type="project" value="InterPro"/>
</dbReference>
<evidence type="ECO:0000313" key="8">
    <source>
        <dbReference type="EMBL" id="ORX38050.1"/>
    </source>
</evidence>
<dbReference type="CDD" id="cd08050">
    <property type="entry name" value="TAF6C"/>
    <property type="match status" value="1"/>
</dbReference>
<comment type="caution">
    <text evidence="8">The sequence shown here is derived from an EMBL/GenBank/DDBJ whole genome shotgun (WGS) entry which is preliminary data.</text>
</comment>
<dbReference type="GO" id="GO:0003713">
    <property type="term" value="F:transcription coactivator activity"/>
    <property type="evidence" value="ECO:0007669"/>
    <property type="project" value="TreeGrafter"/>
</dbReference>
<feature type="domain" description="TATA box binding protein associated factor (TAF) histone-like fold" evidence="7">
    <location>
        <begin position="8"/>
        <end position="72"/>
    </location>
</feature>
<dbReference type="AlphaFoldDB" id="A0A1Y1UJ14"/>
<dbReference type="GO" id="GO:0016251">
    <property type="term" value="F:RNA polymerase II general transcription initiation factor activity"/>
    <property type="evidence" value="ECO:0007669"/>
    <property type="project" value="InterPro"/>
</dbReference>
<dbReference type="FunCoup" id="A0A1Y1UJ14">
    <property type="interactions" value="440"/>
</dbReference>
<dbReference type="InterPro" id="IPR004823">
    <property type="entry name" value="TAF_TATA-bd_Histone-like_dom"/>
</dbReference>
<keyword evidence="5" id="KW-0539">Nucleus</keyword>
<dbReference type="SMART" id="SM00803">
    <property type="entry name" value="TAF"/>
    <property type="match status" value="1"/>
</dbReference>
<evidence type="ECO:0000313" key="9">
    <source>
        <dbReference type="Proteomes" id="UP000193218"/>
    </source>
</evidence>
<protein>
    <submittedName>
        <fullName evidence="8">TATA box binding protein associated factor-domain-containing protein</fullName>
    </submittedName>
</protein>
<keyword evidence="9" id="KW-1185">Reference proteome</keyword>
<feature type="region of interest" description="Disordered" evidence="6">
    <location>
        <begin position="148"/>
        <end position="177"/>
    </location>
</feature>
<accession>A0A1Y1UJ14</accession>
<dbReference type="STRING" id="4999.A0A1Y1UJ14"/>
<gene>
    <name evidence="8" type="ORF">BD324DRAFT_574296</name>
</gene>
<dbReference type="GO" id="GO:0046695">
    <property type="term" value="C:SLIK (SAGA-like) complex"/>
    <property type="evidence" value="ECO:0007669"/>
    <property type="project" value="InterPro"/>
</dbReference>
<dbReference type="Pfam" id="PF02969">
    <property type="entry name" value="TAF"/>
    <property type="match status" value="1"/>
</dbReference>
<evidence type="ECO:0000256" key="4">
    <source>
        <dbReference type="ARBA" id="ARBA00023163"/>
    </source>
</evidence>